<evidence type="ECO:0000256" key="5">
    <source>
        <dbReference type="ARBA" id="ARBA00022989"/>
    </source>
</evidence>
<evidence type="ECO:0000256" key="4">
    <source>
        <dbReference type="ARBA" id="ARBA00022692"/>
    </source>
</evidence>
<dbReference type="AlphaFoldDB" id="A0A150QTW8"/>
<keyword evidence="5 7" id="KW-1133">Transmembrane helix</keyword>
<name>A0A150QTW8_SORCE</name>
<gene>
    <name evidence="8" type="ORF">BE15_40420</name>
</gene>
<keyword evidence="3" id="KW-1003">Cell membrane</keyword>
<feature type="transmembrane region" description="Helical" evidence="7">
    <location>
        <begin position="12"/>
        <end position="36"/>
    </location>
</feature>
<keyword evidence="6 7" id="KW-0472">Membrane</keyword>
<keyword evidence="4 7" id="KW-0812">Transmembrane</keyword>
<comment type="similarity">
    <text evidence="2">Belongs to the DoxX family.</text>
</comment>
<dbReference type="GO" id="GO:0005886">
    <property type="term" value="C:plasma membrane"/>
    <property type="evidence" value="ECO:0007669"/>
    <property type="project" value="UniProtKB-SubCell"/>
</dbReference>
<proteinExistence type="inferred from homology"/>
<dbReference type="Pfam" id="PF07681">
    <property type="entry name" value="DoxX"/>
    <property type="match status" value="1"/>
</dbReference>
<reference evidence="8 9" key="1">
    <citation type="submission" date="2014-02" db="EMBL/GenBank/DDBJ databases">
        <title>The small core and large imbalanced accessory genome model reveals a collaborative survival strategy of Sorangium cellulosum strains in nature.</title>
        <authorList>
            <person name="Han K."/>
            <person name="Peng R."/>
            <person name="Blom J."/>
            <person name="Li Y.-Z."/>
        </authorList>
    </citation>
    <scope>NUCLEOTIDE SEQUENCE [LARGE SCALE GENOMIC DNA]</scope>
    <source>
        <strain evidence="8 9">So0008-312</strain>
    </source>
</reference>
<dbReference type="RefSeq" id="WP_061606961.1">
    <property type="nucleotide sequence ID" value="NZ_CP162579.1"/>
</dbReference>
<comment type="caution">
    <text evidence="8">The sequence shown here is derived from an EMBL/GenBank/DDBJ whole genome shotgun (WGS) entry which is preliminary data.</text>
</comment>
<protein>
    <submittedName>
        <fullName evidence="8">DoxX family protein</fullName>
    </submittedName>
</protein>
<dbReference type="EMBL" id="JEMA01000335">
    <property type="protein sequence ID" value="KYF71467.1"/>
    <property type="molecule type" value="Genomic_DNA"/>
</dbReference>
<dbReference type="PANTHER" id="PTHR33452:SF1">
    <property type="entry name" value="INNER MEMBRANE PROTEIN YPHA-RELATED"/>
    <property type="match status" value="1"/>
</dbReference>
<dbReference type="Proteomes" id="UP000075260">
    <property type="component" value="Unassembled WGS sequence"/>
</dbReference>
<evidence type="ECO:0000256" key="3">
    <source>
        <dbReference type="ARBA" id="ARBA00022475"/>
    </source>
</evidence>
<evidence type="ECO:0000256" key="2">
    <source>
        <dbReference type="ARBA" id="ARBA00006679"/>
    </source>
</evidence>
<feature type="transmembrane region" description="Helical" evidence="7">
    <location>
        <begin position="112"/>
        <end position="132"/>
    </location>
</feature>
<dbReference type="PANTHER" id="PTHR33452">
    <property type="entry name" value="OXIDOREDUCTASE CATD-RELATED"/>
    <property type="match status" value="1"/>
</dbReference>
<comment type="subcellular location">
    <subcellularLocation>
        <location evidence="1">Cell membrane</location>
        <topology evidence="1">Multi-pass membrane protein</topology>
    </subcellularLocation>
</comment>
<dbReference type="OrthoDB" id="886570at2"/>
<evidence type="ECO:0000256" key="1">
    <source>
        <dbReference type="ARBA" id="ARBA00004651"/>
    </source>
</evidence>
<evidence type="ECO:0000313" key="8">
    <source>
        <dbReference type="EMBL" id="KYF71467.1"/>
    </source>
</evidence>
<sequence>MLKRFLRVTDLPPPASAALLALRVVTGIAFIFHGWGKIQNPFGWMGPGAPVPGFLQALAALSEVGGGLAWILGLLTPLASLGIAATMAVAVLSHVTRGDPFFAMGGASYEIASVYLCIALVLLLVGPGRFSADAAIFGRKS</sequence>
<evidence type="ECO:0000256" key="6">
    <source>
        <dbReference type="ARBA" id="ARBA00023136"/>
    </source>
</evidence>
<dbReference type="InterPro" id="IPR032808">
    <property type="entry name" value="DoxX"/>
</dbReference>
<evidence type="ECO:0000313" key="9">
    <source>
        <dbReference type="Proteomes" id="UP000075260"/>
    </source>
</evidence>
<accession>A0A150QTW8</accession>
<evidence type="ECO:0000256" key="7">
    <source>
        <dbReference type="SAM" id="Phobius"/>
    </source>
</evidence>
<organism evidence="8 9">
    <name type="scientific">Sorangium cellulosum</name>
    <name type="common">Polyangium cellulosum</name>
    <dbReference type="NCBI Taxonomy" id="56"/>
    <lineage>
        <taxon>Bacteria</taxon>
        <taxon>Pseudomonadati</taxon>
        <taxon>Myxococcota</taxon>
        <taxon>Polyangia</taxon>
        <taxon>Polyangiales</taxon>
        <taxon>Polyangiaceae</taxon>
        <taxon>Sorangium</taxon>
    </lineage>
</organism>
<feature type="transmembrane region" description="Helical" evidence="7">
    <location>
        <begin position="68"/>
        <end position="92"/>
    </location>
</feature>
<dbReference type="InterPro" id="IPR051907">
    <property type="entry name" value="DoxX-like_oxidoreductase"/>
</dbReference>